<organism evidence="3 4">
    <name type="scientific">Neocallimastix californiae</name>
    <dbReference type="NCBI Taxonomy" id="1754190"/>
    <lineage>
        <taxon>Eukaryota</taxon>
        <taxon>Fungi</taxon>
        <taxon>Fungi incertae sedis</taxon>
        <taxon>Chytridiomycota</taxon>
        <taxon>Chytridiomycota incertae sedis</taxon>
        <taxon>Neocallimastigomycetes</taxon>
        <taxon>Neocallimastigales</taxon>
        <taxon>Neocallimastigaceae</taxon>
        <taxon>Neocallimastix</taxon>
    </lineage>
</organism>
<dbReference type="Proteomes" id="UP000193920">
    <property type="component" value="Unassembled WGS sequence"/>
</dbReference>
<accession>A0A1Y2BB51</accession>
<dbReference type="STRING" id="1754190.A0A1Y2BB51"/>
<proteinExistence type="predicted"/>
<dbReference type="SUPFAM" id="SSF48403">
    <property type="entry name" value="Ankyrin repeat"/>
    <property type="match status" value="2"/>
</dbReference>
<name>A0A1Y2BB51_9FUNG</name>
<dbReference type="SMART" id="SM00248">
    <property type="entry name" value="ANK"/>
    <property type="match status" value="12"/>
</dbReference>
<dbReference type="EMBL" id="MCOG01000166">
    <property type="protein sequence ID" value="ORY32043.1"/>
    <property type="molecule type" value="Genomic_DNA"/>
</dbReference>
<dbReference type="InterPro" id="IPR009003">
    <property type="entry name" value="Peptidase_S1_PA"/>
</dbReference>
<evidence type="ECO:0000256" key="1">
    <source>
        <dbReference type="ARBA" id="ARBA00022737"/>
    </source>
</evidence>
<reference evidence="3 4" key="1">
    <citation type="submission" date="2016-08" db="EMBL/GenBank/DDBJ databases">
        <title>A Parts List for Fungal Cellulosomes Revealed by Comparative Genomics.</title>
        <authorList>
            <consortium name="DOE Joint Genome Institute"/>
            <person name="Haitjema C.H."/>
            <person name="Gilmore S.P."/>
            <person name="Henske J.K."/>
            <person name="Solomon K.V."/>
            <person name="De Groot R."/>
            <person name="Kuo A."/>
            <person name="Mondo S.J."/>
            <person name="Salamov A.A."/>
            <person name="Labutti K."/>
            <person name="Zhao Z."/>
            <person name="Chiniquy J."/>
            <person name="Barry K."/>
            <person name="Brewer H.M."/>
            <person name="Purvine S.O."/>
            <person name="Wright A.T."/>
            <person name="Boxma B."/>
            <person name="Van Alen T."/>
            <person name="Hackstein J.H."/>
            <person name="Baker S.E."/>
            <person name="Grigoriev I.V."/>
            <person name="O'Malley M.A."/>
        </authorList>
    </citation>
    <scope>NUCLEOTIDE SEQUENCE [LARGE SCALE GENOMIC DNA]</scope>
    <source>
        <strain evidence="3 4">G1</strain>
    </source>
</reference>
<evidence type="ECO:0000313" key="3">
    <source>
        <dbReference type="EMBL" id="ORY32043.1"/>
    </source>
</evidence>
<dbReference type="AlphaFoldDB" id="A0A1Y2BB51"/>
<dbReference type="OrthoDB" id="2133865at2759"/>
<dbReference type="SUPFAM" id="SSF50494">
    <property type="entry name" value="Trypsin-like serine proteases"/>
    <property type="match status" value="1"/>
</dbReference>
<dbReference type="InterPro" id="IPR002110">
    <property type="entry name" value="Ankyrin_rpt"/>
</dbReference>
<dbReference type="Pfam" id="PF13365">
    <property type="entry name" value="Trypsin_2"/>
    <property type="match status" value="1"/>
</dbReference>
<dbReference type="InterPro" id="IPR043504">
    <property type="entry name" value="Peptidase_S1_PA_chymotrypsin"/>
</dbReference>
<evidence type="ECO:0000256" key="2">
    <source>
        <dbReference type="ARBA" id="ARBA00023043"/>
    </source>
</evidence>
<protein>
    <submittedName>
        <fullName evidence="3">Ankyrin</fullName>
    </submittedName>
</protein>
<keyword evidence="4" id="KW-1185">Reference proteome</keyword>
<evidence type="ECO:0000313" key="4">
    <source>
        <dbReference type="Proteomes" id="UP000193920"/>
    </source>
</evidence>
<keyword evidence="1" id="KW-0677">Repeat</keyword>
<keyword evidence="2" id="KW-0040">ANK repeat</keyword>
<dbReference type="PANTHER" id="PTHR24126">
    <property type="entry name" value="ANKYRIN REPEAT, PH AND SEC7 DOMAIN CONTAINING PROTEIN SECG-RELATED"/>
    <property type="match status" value="1"/>
</dbReference>
<dbReference type="PANTHER" id="PTHR24126:SF14">
    <property type="entry name" value="ANK_REP_REGION DOMAIN-CONTAINING PROTEIN"/>
    <property type="match status" value="1"/>
</dbReference>
<dbReference type="Pfam" id="PF12796">
    <property type="entry name" value="Ank_2"/>
    <property type="match status" value="3"/>
</dbReference>
<dbReference type="Gene3D" id="2.40.10.10">
    <property type="entry name" value="Trypsin-like serine proteases"/>
    <property type="match status" value="2"/>
</dbReference>
<dbReference type="Gene3D" id="1.25.40.20">
    <property type="entry name" value="Ankyrin repeat-containing domain"/>
    <property type="match status" value="4"/>
</dbReference>
<dbReference type="InterPro" id="IPR036770">
    <property type="entry name" value="Ankyrin_rpt-contain_sf"/>
</dbReference>
<comment type="caution">
    <text evidence="3">The sequence shown here is derived from an EMBL/GenBank/DDBJ whole genome shotgun (WGS) entry which is preliminary data.</text>
</comment>
<gene>
    <name evidence="3" type="ORF">LY90DRAFT_626735</name>
</gene>
<sequence length="870" mass="101387">MATYKDNTEIVKLLIDYANKNNIVLKINEQDNDGNYPLLEATYKDNIEIVKLLIDYANNNYIVLKINEENEYGIYPLLRATYKDNIEIVKLLIDYANKKNIVLKINEQNNIGNYPLLCATDNNNIEIVKLLIDYAVKNNIILKINEQNEFGDYQIFCAIYNNNTEIVELLIDYADKNNIVLEINQQDEILNYYPLLLAAERNNVEIVKLLIDYANNNNIVLKINEQNEIANYYPLLCAVEKNSIEMVNLLIDYAYKNDIKLKLNEKNINGNYPLLLAINNNNFKMIKILIEYVIKFNDIEMEMIELLIEHANENNFISKLNEKKYGDYLLLNAIKKNNIEMVNLLIKFANEDKIELNLNKKNKFGDTPLIIACKKRNKELLKCLLKYKKIDINEKMKYGINALMIACYFKEKDIVDWIIERNDVDHKIHDNKNNSPLHIACYLNNIEIVRSLVDVIKKNKKNLSNVMNCYSDTPLDIAKKYNNEEMIKCLYGNEDRDEIEAENTDSDNSPCMINEMDCSESKRILNKDKERSICLIKVKEGYGTGSFIEIPIPSREDPMRGLMTNNHVINENCLKLGESFEIYKSSEDNNPIQIKINDKNFVFTSELIDVSFIELSDESIEKINPFFLMPSNTNARENESIEILQYSEKELYTAHGNIKEIHSFNFYHKISTYFGSSGSPLLNGKYEVVGVHKSGIKNKNVNVAVKYSEIEFAIRTLYDNIDSYGLGKARESAKLLSEHEMDILNEYGLKLKLSSDDINELKEEINQSIKSKYEKKIKLNELEIVQKSLFYCTFSKNLLFYRTNYVWYVTYLSKEENNFISKFSLDNIKCLNWYPLISNSKELDNSIDSKIKGREFILITWLKLTELMYL</sequence>
<dbReference type="Pfam" id="PF13606">
    <property type="entry name" value="Ank_3"/>
    <property type="match status" value="1"/>
</dbReference>